<reference evidence="1 2" key="1">
    <citation type="submission" date="2023-10" db="EMBL/GenBank/DDBJ databases">
        <title>Characterization of rhizosphere-enriched actinobacteria from wheat plants lab-grown on chernevaya soil.</title>
        <authorList>
            <person name="Tikhonova E.N."/>
            <person name="Konopkin A."/>
            <person name="Kravchenko I.K."/>
        </authorList>
    </citation>
    <scope>NUCLEOTIDE SEQUENCE [LARGE SCALE GENOMIC DNA]</scope>
    <source>
        <strain evidence="1 2">RR29</strain>
    </source>
</reference>
<dbReference type="RefSeq" id="WP_266859663.1">
    <property type="nucleotide sequence ID" value="NZ_JAPEMW010000001.1"/>
</dbReference>
<organism evidence="1 2">
    <name type="scientific">Streptomyces prunicolor</name>
    <dbReference type="NCBI Taxonomy" id="67348"/>
    <lineage>
        <taxon>Bacteria</taxon>
        <taxon>Bacillati</taxon>
        <taxon>Actinomycetota</taxon>
        <taxon>Actinomycetes</taxon>
        <taxon>Kitasatosporales</taxon>
        <taxon>Streptomycetaceae</taxon>
        <taxon>Streptomyces</taxon>
    </lineage>
</organism>
<comment type="caution">
    <text evidence="1">The sequence shown here is derived from an EMBL/GenBank/DDBJ whole genome shotgun (WGS) entry which is preliminary data.</text>
</comment>
<name>A0ABU4F972_9ACTN</name>
<evidence type="ECO:0000313" key="1">
    <source>
        <dbReference type="EMBL" id="MDV7216563.1"/>
    </source>
</evidence>
<accession>A0ABU4F972</accession>
<dbReference type="EMBL" id="JAWMAJ010000029">
    <property type="protein sequence ID" value="MDV7216563.1"/>
    <property type="molecule type" value="Genomic_DNA"/>
</dbReference>
<protein>
    <submittedName>
        <fullName evidence="1">Uncharacterized protein</fullName>
    </submittedName>
</protein>
<dbReference type="Proteomes" id="UP001187346">
    <property type="component" value="Unassembled WGS sequence"/>
</dbReference>
<evidence type="ECO:0000313" key="2">
    <source>
        <dbReference type="Proteomes" id="UP001187346"/>
    </source>
</evidence>
<proteinExistence type="predicted"/>
<keyword evidence="2" id="KW-1185">Reference proteome</keyword>
<gene>
    <name evidence="1" type="ORF">R5A26_11435</name>
</gene>
<sequence>MTSWIRYGVMAWMAEDRYGEDETVLVYFKGTDRAALAEGLTAQHRPPFAYGNATAPGDWGVLVHHMFNPARNDYEGVDYRKLCPQGTELMVFVPNPSIAKGHGPHAYHYKDGQTSSCIDYEDPGYVGEFWPNKMAPLITAAGLDHRSETYEEQLTQLISDHLGLPALDRATFTVFRDLMDSYF</sequence>